<protein>
    <recommendedName>
        <fullName evidence="3">Transposase</fullName>
    </recommendedName>
</protein>
<dbReference type="Proteomes" id="UP001221757">
    <property type="component" value="Unassembled WGS sequence"/>
</dbReference>
<dbReference type="EMBL" id="JARKIE010000119">
    <property type="protein sequence ID" value="KAJ7681387.1"/>
    <property type="molecule type" value="Genomic_DNA"/>
</dbReference>
<keyword evidence="2" id="KW-1185">Reference proteome</keyword>
<evidence type="ECO:0008006" key="3">
    <source>
        <dbReference type="Google" id="ProtNLM"/>
    </source>
</evidence>
<evidence type="ECO:0000313" key="2">
    <source>
        <dbReference type="Proteomes" id="UP001221757"/>
    </source>
</evidence>
<name>A0AAD7D688_MYCRO</name>
<dbReference type="PANTHER" id="PTHR48472">
    <property type="entry name" value="TC1-LIKE TRANSPOSASE DDE DOMAIN-CONTAINING PROTEIN"/>
    <property type="match status" value="1"/>
</dbReference>
<dbReference type="InterPro" id="IPR009057">
    <property type="entry name" value="Homeodomain-like_sf"/>
</dbReference>
<gene>
    <name evidence="1" type="ORF">B0H17DRAFT_855500</name>
</gene>
<evidence type="ECO:0000313" key="1">
    <source>
        <dbReference type="EMBL" id="KAJ7681387.1"/>
    </source>
</evidence>
<organism evidence="1 2">
    <name type="scientific">Mycena rosella</name>
    <name type="common">Pink bonnet</name>
    <name type="synonym">Agaricus rosellus</name>
    <dbReference type="NCBI Taxonomy" id="1033263"/>
    <lineage>
        <taxon>Eukaryota</taxon>
        <taxon>Fungi</taxon>
        <taxon>Dikarya</taxon>
        <taxon>Basidiomycota</taxon>
        <taxon>Agaricomycotina</taxon>
        <taxon>Agaricomycetes</taxon>
        <taxon>Agaricomycetidae</taxon>
        <taxon>Agaricales</taxon>
        <taxon>Marasmiineae</taxon>
        <taxon>Mycenaceae</taxon>
        <taxon>Mycena</taxon>
    </lineage>
</organism>
<dbReference type="SUPFAM" id="SSF46689">
    <property type="entry name" value="Homeodomain-like"/>
    <property type="match status" value="1"/>
</dbReference>
<accession>A0AAD7D688</accession>
<dbReference type="AlphaFoldDB" id="A0AAD7D688"/>
<sequence length="146" mass="16636">KNNTEISHDLDIPLRVVQRVKQTWAELGEVCCDCRHCGALPFGLLDNGFTQFILAIIKHTPDVFLDEIQEALFTQHNIDVSLATICRSLHRMGISSKKLSRQTAERCENTRRNFFMEIGDKPVDRLVCADESAVNILTLYRCNGWS</sequence>
<feature type="non-terminal residue" evidence="1">
    <location>
        <position position="146"/>
    </location>
</feature>
<reference evidence="1" key="1">
    <citation type="submission" date="2023-03" db="EMBL/GenBank/DDBJ databases">
        <title>Massive genome expansion in bonnet fungi (Mycena s.s.) driven by repeated elements and novel gene families across ecological guilds.</title>
        <authorList>
            <consortium name="Lawrence Berkeley National Laboratory"/>
            <person name="Harder C.B."/>
            <person name="Miyauchi S."/>
            <person name="Viragh M."/>
            <person name="Kuo A."/>
            <person name="Thoen E."/>
            <person name="Andreopoulos B."/>
            <person name="Lu D."/>
            <person name="Skrede I."/>
            <person name="Drula E."/>
            <person name="Henrissat B."/>
            <person name="Morin E."/>
            <person name="Kohler A."/>
            <person name="Barry K."/>
            <person name="LaButti K."/>
            <person name="Morin E."/>
            <person name="Salamov A."/>
            <person name="Lipzen A."/>
            <person name="Mereny Z."/>
            <person name="Hegedus B."/>
            <person name="Baldrian P."/>
            <person name="Stursova M."/>
            <person name="Weitz H."/>
            <person name="Taylor A."/>
            <person name="Grigoriev I.V."/>
            <person name="Nagy L.G."/>
            <person name="Martin F."/>
            <person name="Kauserud H."/>
        </authorList>
    </citation>
    <scope>NUCLEOTIDE SEQUENCE</scope>
    <source>
        <strain evidence="1">CBHHK067</strain>
    </source>
</reference>
<proteinExistence type="predicted"/>
<dbReference type="PANTHER" id="PTHR48472:SF1">
    <property type="entry name" value="TC1-LIKE TRANSPOSASE DDE DOMAIN-CONTAINING PROTEIN"/>
    <property type="match status" value="1"/>
</dbReference>
<feature type="non-terminal residue" evidence="1">
    <location>
        <position position="1"/>
    </location>
</feature>
<comment type="caution">
    <text evidence="1">The sequence shown here is derived from an EMBL/GenBank/DDBJ whole genome shotgun (WGS) entry which is preliminary data.</text>
</comment>